<name>A0A8S2WTY6_9BILA</name>
<dbReference type="Proteomes" id="UP000681720">
    <property type="component" value="Unassembled WGS sequence"/>
</dbReference>
<proteinExistence type="predicted"/>
<dbReference type="EMBL" id="CAJOBJ010071474">
    <property type="protein sequence ID" value="CAF4462056.1"/>
    <property type="molecule type" value="Genomic_DNA"/>
</dbReference>
<accession>A0A8S2WTY6</accession>
<protein>
    <submittedName>
        <fullName evidence="1">Uncharacterized protein</fullName>
    </submittedName>
</protein>
<sequence length="64" mass="7268">MLSDLLANWRATEARLNIQESDIFLKIVLVFVHAVEHTSPVNANADLQRVKDLVVTKTLLDLLR</sequence>
<organism evidence="1 2">
    <name type="scientific">Rotaria magnacalcarata</name>
    <dbReference type="NCBI Taxonomy" id="392030"/>
    <lineage>
        <taxon>Eukaryota</taxon>
        <taxon>Metazoa</taxon>
        <taxon>Spiralia</taxon>
        <taxon>Gnathifera</taxon>
        <taxon>Rotifera</taxon>
        <taxon>Eurotatoria</taxon>
        <taxon>Bdelloidea</taxon>
        <taxon>Philodinida</taxon>
        <taxon>Philodinidae</taxon>
        <taxon>Rotaria</taxon>
    </lineage>
</organism>
<gene>
    <name evidence="1" type="ORF">GIL414_LOCUS32928</name>
</gene>
<dbReference type="AlphaFoldDB" id="A0A8S2WTY6"/>
<feature type="non-terminal residue" evidence="1">
    <location>
        <position position="64"/>
    </location>
</feature>
<evidence type="ECO:0000313" key="1">
    <source>
        <dbReference type="EMBL" id="CAF4462056.1"/>
    </source>
</evidence>
<reference evidence="1" key="1">
    <citation type="submission" date="2021-02" db="EMBL/GenBank/DDBJ databases">
        <authorList>
            <person name="Nowell W R."/>
        </authorList>
    </citation>
    <scope>NUCLEOTIDE SEQUENCE</scope>
</reference>
<comment type="caution">
    <text evidence="1">The sequence shown here is derived from an EMBL/GenBank/DDBJ whole genome shotgun (WGS) entry which is preliminary data.</text>
</comment>
<evidence type="ECO:0000313" key="2">
    <source>
        <dbReference type="Proteomes" id="UP000681720"/>
    </source>
</evidence>